<dbReference type="AlphaFoldDB" id="A0A1S9I8U7"/>
<comment type="caution">
    <text evidence="1">The sequence shown here is derived from an EMBL/GenBank/DDBJ whole genome shotgun (WGS) entry which is preliminary data.</text>
</comment>
<evidence type="ECO:0000313" key="1">
    <source>
        <dbReference type="EMBL" id="OOO66761.1"/>
    </source>
</evidence>
<dbReference type="InterPro" id="IPR032066">
    <property type="entry name" value="GP3_package"/>
</dbReference>
<accession>A0A1S9I8U7</accession>
<dbReference type="OrthoDB" id="5355596at2"/>
<name>A0A1S9I8U7_9CLOT</name>
<gene>
    <name evidence="1" type="ORF">BS638_06450</name>
</gene>
<reference evidence="1 2" key="1">
    <citation type="submission" date="2016-12" db="EMBL/GenBank/DDBJ databases">
        <title>Clostridium tepidum sp. nov., a close relative of Clostridium sporogenes and Clostridium botulinum Group I.</title>
        <authorList>
            <person name="Dobritsa A.P."/>
            <person name="Kutumbaka K.K."/>
            <person name="Werner K."/>
            <person name="Wiedmann M."/>
            <person name="Asmus A."/>
            <person name="Samadpour M."/>
        </authorList>
    </citation>
    <scope>NUCLEOTIDE SEQUENCE [LARGE SCALE GENOMIC DNA]</scope>
    <source>
        <strain evidence="1 2">IEH 97212</strain>
    </source>
</reference>
<protein>
    <submittedName>
        <fullName evidence="1">Uncharacterized protein</fullName>
    </submittedName>
</protein>
<dbReference type="RefSeq" id="WP_078054554.1">
    <property type="nucleotide sequence ID" value="NZ_MRAE01000012.1"/>
</dbReference>
<proteinExistence type="predicted"/>
<evidence type="ECO:0000313" key="2">
    <source>
        <dbReference type="Proteomes" id="UP000190256"/>
    </source>
</evidence>
<dbReference type="Gene3D" id="1.10.132.80">
    <property type="match status" value="1"/>
</dbReference>
<sequence>MSKERKVGQPLKWNNPKELQEKILEYFDWTKENDMNITVTGLAWYLGCSKQTLQNYENCEDNNWLKRCSDEEKKQYVDLLKDAKRFIEMNYEERLYDRAKTTGGIFALKNLFGWKDQQEIVTTNKETDISKEDIDKQLEELGVNIEDTEE</sequence>
<organism evidence="1 2">
    <name type="scientific">Clostridium tepidum</name>
    <dbReference type="NCBI Taxonomy" id="1962263"/>
    <lineage>
        <taxon>Bacteria</taxon>
        <taxon>Bacillati</taxon>
        <taxon>Bacillota</taxon>
        <taxon>Clostridia</taxon>
        <taxon>Eubacteriales</taxon>
        <taxon>Clostridiaceae</taxon>
        <taxon>Clostridium</taxon>
    </lineage>
</organism>
<dbReference type="Proteomes" id="UP000190256">
    <property type="component" value="Unassembled WGS sequence"/>
</dbReference>
<dbReference type="Pfam" id="PF16677">
    <property type="entry name" value="GP3_package"/>
    <property type="match status" value="1"/>
</dbReference>
<dbReference type="EMBL" id="MRAE01000012">
    <property type="protein sequence ID" value="OOO66761.1"/>
    <property type="molecule type" value="Genomic_DNA"/>
</dbReference>